<dbReference type="Proteomes" id="UP001065613">
    <property type="component" value="Chromosome"/>
</dbReference>
<evidence type="ECO:0000256" key="1">
    <source>
        <dbReference type="ARBA" id="ARBA00001946"/>
    </source>
</evidence>
<dbReference type="GO" id="GO:0046872">
    <property type="term" value="F:metal ion binding"/>
    <property type="evidence" value="ECO:0007669"/>
    <property type="project" value="UniProtKB-KW"/>
</dbReference>
<keyword evidence="2" id="KW-1277">Toxin-antitoxin system</keyword>
<proteinExistence type="inferred from homology"/>
<dbReference type="EMBL" id="CP073041">
    <property type="protein sequence ID" value="UXE59285.1"/>
    <property type="molecule type" value="Genomic_DNA"/>
</dbReference>
<evidence type="ECO:0000313" key="9">
    <source>
        <dbReference type="EMBL" id="UXE59285.1"/>
    </source>
</evidence>
<evidence type="ECO:0000259" key="8">
    <source>
        <dbReference type="Pfam" id="PF01850"/>
    </source>
</evidence>
<dbReference type="AlphaFoldDB" id="A0A977KVF0"/>
<evidence type="ECO:0000256" key="3">
    <source>
        <dbReference type="ARBA" id="ARBA00022722"/>
    </source>
</evidence>
<keyword evidence="5" id="KW-0378">Hydrolase</keyword>
<name>A0A977KVF0_9CYAN</name>
<evidence type="ECO:0000256" key="2">
    <source>
        <dbReference type="ARBA" id="ARBA00022649"/>
    </source>
</evidence>
<gene>
    <name evidence="9" type="ORF">KA717_25905</name>
</gene>
<organism evidence="9">
    <name type="scientific">Woronichinia naegeliana WA131</name>
    <dbReference type="NCBI Taxonomy" id="2824559"/>
    <lineage>
        <taxon>Bacteria</taxon>
        <taxon>Bacillati</taxon>
        <taxon>Cyanobacteriota</taxon>
        <taxon>Cyanophyceae</taxon>
        <taxon>Synechococcales</taxon>
        <taxon>Coelosphaeriaceae</taxon>
        <taxon>Woronichinia</taxon>
    </lineage>
</organism>
<accession>A0A977KVF0</accession>
<dbReference type="InterPro" id="IPR002716">
    <property type="entry name" value="PIN_dom"/>
</dbReference>
<dbReference type="InterPro" id="IPR029060">
    <property type="entry name" value="PIN-like_dom_sf"/>
</dbReference>
<sequence length="140" mass="16475">MTQYILDTDHVTALQHKNPRVLQRIDLIDKSQIFVTVITLEEQIKGRFNVINRSNNNPQELPLAYYGLHKTFDFFIKMNLLDFDHRALTHYQNLKKQKIRIGSQDLKIAAIALTHQMILVTRNTQDFCQIPNLTLENWTI</sequence>
<dbReference type="PANTHER" id="PTHR33653:SF1">
    <property type="entry name" value="RIBONUCLEASE VAPC2"/>
    <property type="match status" value="1"/>
</dbReference>
<reference evidence="9" key="1">
    <citation type="submission" date="2021-04" db="EMBL/GenBank/DDBJ databases">
        <title>Genome sequence of Woronichinia naegeliana from Washington state freshwater lake bloom.</title>
        <authorList>
            <person name="Dreher T.W."/>
        </authorList>
    </citation>
    <scope>NUCLEOTIDE SEQUENCE</scope>
    <source>
        <strain evidence="9">WA131</strain>
    </source>
</reference>
<comment type="similarity">
    <text evidence="7">Belongs to the PINc/VapC protein family.</text>
</comment>
<evidence type="ECO:0000256" key="7">
    <source>
        <dbReference type="ARBA" id="ARBA00038093"/>
    </source>
</evidence>
<dbReference type="Pfam" id="PF01850">
    <property type="entry name" value="PIN"/>
    <property type="match status" value="1"/>
</dbReference>
<evidence type="ECO:0000256" key="5">
    <source>
        <dbReference type="ARBA" id="ARBA00022801"/>
    </source>
</evidence>
<dbReference type="GO" id="GO:0004518">
    <property type="term" value="F:nuclease activity"/>
    <property type="evidence" value="ECO:0007669"/>
    <property type="project" value="UniProtKB-KW"/>
</dbReference>
<dbReference type="GO" id="GO:0016787">
    <property type="term" value="F:hydrolase activity"/>
    <property type="evidence" value="ECO:0007669"/>
    <property type="project" value="UniProtKB-KW"/>
</dbReference>
<comment type="cofactor">
    <cofactor evidence="1">
        <name>Mg(2+)</name>
        <dbReference type="ChEBI" id="CHEBI:18420"/>
    </cofactor>
</comment>
<evidence type="ECO:0000256" key="6">
    <source>
        <dbReference type="ARBA" id="ARBA00022842"/>
    </source>
</evidence>
<keyword evidence="6" id="KW-0460">Magnesium</keyword>
<protein>
    <submittedName>
        <fullName evidence="9">Type II toxin-antitoxin system VapC family toxin</fullName>
    </submittedName>
</protein>
<keyword evidence="4" id="KW-0479">Metal-binding</keyword>
<dbReference type="InterPro" id="IPR050556">
    <property type="entry name" value="Type_II_TA_system_RNase"/>
</dbReference>
<keyword evidence="3" id="KW-0540">Nuclease</keyword>
<dbReference type="CDD" id="cd09881">
    <property type="entry name" value="PIN_VapC4-5_FitB-like"/>
    <property type="match status" value="1"/>
</dbReference>
<dbReference type="KEGG" id="wna:KA717_25905"/>
<dbReference type="PANTHER" id="PTHR33653">
    <property type="entry name" value="RIBONUCLEASE VAPC2"/>
    <property type="match status" value="1"/>
</dbReference>
<dbReference type="SUPFAM" id="SSF88723">
    <property type="entry name" value="PIN domain-like"/>
    <property type="match status" value="1"/>
</dbReference>
<feature type="domain" description="PIN" evidence="8">
    <location>
        <begin position="4"/>
        <end position="131"/>
    </location>
</feature>
<dbReference type="Gene3D" id="3.40.50.1010">
    <property type="entry name" value="5'-nuclease"/>
    <property type="match status" value="1"/>
</dbReference>
<evidence type="ECO:0000256" key="4">
    <source>
        <dbReference type="ARBA" id="ARBA00022723"/>
    </source>
</evidence>